<accession>A0A1H2MQ92</accession>
<name>A0A1H2MQ92_9ACTN</name>
<dbReference type="PROSITE" id="PS50937">
    <property type="entry name" value="HTH_MERR_2"/>
    <property type="match status" value="1"/>
</dbReference>
<dbReference type="GO" id="GO:0003677">
    <property type="term" value="F:DNA binding"/>
    <property type="evidence" value="ECO:0007669"/>
    <property type="project" value="UniProtKB-KW"/>
</dbReference>
<gene>
    <name evidence="3" type="ORF">SAMN04488544_2487</name>
</gene>
<dbReference type="CDD" id="cd00592">
    <property type="entry name" value="HTH_MerR-like"/>
    <property type="match status" value="1"/>
</dbReference>
<keyword evidence="4" id="KW-1185">Reference proteome</keyword>
<evidence type="ECO:0000256" key="1">
    <source>
        <dbReference type="ARBA" id="ARBA00023125"/>
    </source>
</evidence>
<dbReference type="AlphaFoldDB" id="A0A1H2MQ92"/>
<protein>
    <submittedName>
        <fullName evidence="3">DNA-binding transcriptional regulator, MerR family</fullName>
    </submittedName>
</protein>
<dbReference type="OrthoDB" id="9809391at2"/>
<dbReference type="InterPro" id="IPR047057">
    <property type="entry name" value="MerR_fam"/>
</dbReference>
<dbReference type="SUPFAM" id="SSF46955">
    <property type="entry name" value="Putative DNA-binding domain"/>
    <property type="match status" value="1"/>
</dbReference>
<dbReference type="STRING" id="546874.SAMN04488544_2487"/>
<evidence type="ECO:0000259" key="2">
    <source>
        <dbReference type="PROSITE" id="PS50937"/>
    </source>
</evidence>
<dbReference type="PANTHER" id="PTHR30204:SF93">
    <property type="entry name" value="HTH MERR-TYPE DOMAIN-CONTAINING PROTEIN"/>
    <property type="match status" value="1"/>
</dbReference>
<dbReference type="Gene3D" id="1.10.1660.10">
    <property type="match status" value="1"/>
</dbReference>
<organism evidence="3 4">
    <name type="scientific">Microlunatus sagamiharensis</name>
    <dbReference type="NCBI Taxonomy" id="546874"/>
    <lineage>
        <taxon>Bacteria</taxon>
        <taxon>Bacillati</taxon>
        <taxon>Actinomycetota</taxon>
        <taxon>Actinomycetes</taxon>
        <taxon>Propionibacteriales</taxon>
        <taxon>Propionibacteriaceae</taxon>
        <taxon>Microlunatus</taxon>
    </lineage>
</organism>
<dbReference type="Pfam" id="PF13411">
    <property type="entry name" value="MerR_1"/>
    <property type="match status" value="1"/>
</dbReference>
<dbReference type="InterPro" id="IPR000551">
    <property type="entry name" value="MerR-type_HTH_dom"/>
</dbReference>
<dbReference type="PANTHER" id="PTHR30204">
    <property type="entry name" value="REDOX-CYCLING DRUG-SENSING TRANSCRIPTIONAL ACTIVATOR SOXR"/>
    <property type="match status" value="1"/>
</dbReference>
<reference evidence="4" key="1">
    <citation type="submission" date="2016-10" db="EMBL/GenBank/DDBJ databases">
        <authorList>
            <person name="Varghese N."/>
            <person name="Submissions S."/>
        </authorList>
    </citation>
    <scope>NUCLEOTIDE SEQUENCE [LARGE SCALE GENOMIC DNA]</scope>
    <source>
        <strain evidence="4">DSM 21743</strain>
    </source>
</reference>
<feature type="domain" description="HTH merR-type" evidence="2">
    <location>
        <begin position="18"/>
        <end position="87"/>
    </location>
</feature>
<dbReference type="Proteomes" id="UP000198825">
    <property type="component" value="Chromosome I"/>
</dbReference>
<proteinExistence type="predicted"/>
<dbReference type="PROSITE" id="PS00552">
    <property type="entry name" value="HTH_MERR_1"/>
    <property type="match status" value="1"/>
</dbReference>
<dbReference type="EMBL" id="LT629799">
    <property type="protein sequence ID" value="SDU95244.1"/>
    <property type="molecule type" value="Genomic_DNA"/>
</dbReference>
<dbReference type="InterPro" id="IPR009061">
    <property type="entry name" value="DNA-bd_dom_put_sf"/>
</dbReference>
<evidence type="ECO:0000313" key="3">
    <source>
        <dbReference type="EMBL" id="SDU95244.1"/>
    </source>
</evidence>
<dbReference type="SMART" id="SM00422">
    <property type="entry name" value="HTH_MERR"/>
    <property type="match status" value="1"/>
</dbReference>
<evidence type="ECO:0000313" key="4">
    <source>
        <dbReference type="Proteomes" id="UP000198825"/>
    </source>
</evidence>
<dbReference type="PRINTS" id="PR00040">
    <property type="entry name" value="HTHMERR"/>
</dbReference>
<dbReference type="GO" id="GO:0003700">
    <property type="term" value="F:DNA-binding transcription factor activity"/>
    <property type="evidence" value="ECO:0007669"/>
    <property type="project" value="InterPro"/>
</dbReference>
<dbReference type="RefSeq" id="WP_091074768.1">
    <property type="nucleotide sequence ID" value="NZ_LT629799.1"/>
</dbReference>
<keyword evidence="1 3" id="KW-0238">DNA-binding</keyword>
<sequence length="143" mass="15644">MPGTSAAAPGGREESAHHLQIGAVAERTGLSIRTLRHYDEVGLVTPSARTGGGFRLYTDSDVERLTTIRRMKPLGFTLEEMSTLLASLDALDEPTTGPDARREAESFVADCHARAEESCQTLRRQLAYAEEFRDLLALREPTG</sequence>